<dbReference type="Proteomes" id="UP000044071">
    <property type="component" value="Unassembled WGS sequence"/>
</dbReference>
<evidence type="ECO:0008006" key="3">
    <source>
        <dbReference type="Google" id="ProtNLM"/>
    </source>
</evidence>
<organism evidence="1 2">
    <name type="scientific">Legionella massiliensis</name>
    <dbReference type="NCBI Taxonomy" id="1034943"/>
    <lineage>
        <taxon>Bacteria</taxon>
        <taxon>Pseudomonadati</taxon>
        <taxon>Pseudomonadota</taxon>
        <taxon>Gammaproteobacteria</taxon>
        <taxon>Legionellales</taxon>
        <taxon>Legionellaceae</taxon>
        <taxon>Legionella</taxon>
    </lineage>
</organism>
<sequence>MFSFFPGDGVDEASQFDNLLLAIKDNQKNQILDILMNNPRLATFSDRKNKTVLMYAAESGCDQATFSFILDKGKEMLEEKSAAGETVQSILKNKNNQKLLTTYHEFLNSHQEHQASIS</sequence>
<protein>
    <recommendedName>
        <fullName evidence="3">Ankyrin repeats (3 copies)</fullName>
    </recommendedName>
</protein>
<name>A0A078KUV2_9GAMM</name>
<dbReference type="EMBL" id="CCSB01000003">
    <property type="protein sequence ID" value="CDZ78230.1"/>
    <property type="molecule type" value="Genomic_DNA"/>
</dbReference>
<dbReference type="InterPro" id="IPR036770">
    <property type="entry name" value="Ankyrin_rpt-contain_sf"/>
</dbReference>
<dbReference type="Gene3D" id="1.25.40.20">
    <property type="entry name" value="Ankyrin repeat-containing domain"/>
    <property type="match status" value="1"/>
</dbReference>
<reference evidence="1 2" key="1">
    <citation type="submission" date="2014-06" db="EMBL/GenBank/DDBJ databases">
        <authorList>
            <person name="Urmite Genomes Urmite Genomes"/>
        </authorList>
    </citation>
    <scope>NUCLEOTIDE SEQUENCE [LARGE SCALE GENOMIC DNA]</scope>
</reference>
<evidence type="ECO:0000313" key="2">
    <source>
        <dbReference type="Proteomes" id="UP000044071"/>
    </source>
</evidence>
<accession>A0A078KUV2</accession>
<evidence type="ECO:0000313" key="1">
    <source>
        <dbReference type="EMBL" id="CDZ78230.1"/>
    </source>
</evidence>
<dbReference type="RefSeq" id="WP_043874759.1">
    <property type="nucleotide sequence ID" value="NZ_CCVW01000003.1"/>
</dbReference>
<keyword evidence="2" id="KW-1185">Reference proteome</keyword>
<gene>
    <name evidence="1" type="ORF">BN59_02538</name>
</gene>
<dbReference type="AlphaFoldDB" id="A0A078KUV2"/>
<dbReference type="STRING" id="1034943.BN59_02538"/>
<proteinExistence type="predicted"/>